<evidence type="ECO:0000313" key="8">
    <source>
        <dbReference type="Proteomes" id="UP000198943"/>
    </source>
</evidence>
<dbReference type="InterPro" id="IPR058240">
    <property type="entry name" value="rSAM_sf"/>
</dbReference>
<dbReference type="GO" id="GO:0003824">
    <property type="term" value="F:catalytic activity"/>
    <property type="evidence" value="ECO:0007669"/>
    <property type="project" value="InterPro"/>
</dbReference>
<dbReference type="CDD" id="cd01335">
    <property type="entry name" value="Radical_SAM"/>
    <property type="match status" value="1"/>
</dbReference>
<dbReference type="SFLD" id="SFLDS00029">
    <property type="entry name" value="Radical_SAM"/>
    <property type="match status" value="1"/>
</dbReference>
<dbReference type="InterPro" id="IPR013785">
    <property type="entry name" value="Aldolase_TIM"/>
</dbReference>
<keyword evidence="4" id="KW-0408">Iron</keyword>
<dbReference type="RefSeq" id="WP_093728848.1">
    <property type="nucleotide sequence ID" value="NZ_FMYW01000001.1"/>
</dbReference>
<evidence type="ECO:0000256" key="4">
    <source>
        <dbReference type="ARBA" id="ARBA00023004"/>
    </source>
</evidence>
<sequence>MFFDNYDTPVFRPPSEANSFILRVTRGCAHNKCTYCNMYRGVPFQVLTDEEIARQMALAYSYNRDGVRRVFLADGDALVLSTERLLRILHALKQYFPHLQRVSSYAAPKDILRKTPEELVQLREAGLKLLYYGMESGDSVTLKAVNKGVDGPQSIEAGRRVVEAGMKLSIMIILGIAGVEGSERHALETAKAISQIQPTMLSALCLMLYRGSELKEQFERGEFHPLSPGGLMHELHRILEHVELPEHCHTIFRSNHVSNYANFAGNLPKDKERLLVEVQMAAEELDKLKTWDVYNDDRY</sequence>
<evidence type="ECO:0000256" key="5">
    <source>
        <dbReference type="ARBA" id="ARBA00023014"/>
    </source>
</evidence>
<dbReference type="OrthoDB" id="9777636at2"/>
<dbReference type="Pfam" id="PF04055">
    <property type="entry name" value="Radical_SAM"/>
    <property type="match status" value="1"/>
</dbReference>
<evidence type="ECO:0000259" key="6">
    <source>
        <dbReference type="PROSITE" id="PS51918"/>
    </source>
</evidence>
<dbReference type="PROSITE" id="PS51918">
    <property type="entry name" value="RADICAL_SAM"/>
    <property type="match status" value="1"/>
</dbReference>
<dbReference type="SFLD" id="SFLDG01082">
    <property type="entry name" value="B12-binding_domain_containing"/>
    <property type="match status" value="1"/>
</dbReference>
<dbReference type="InterPro" id="IPR006638">
    <property type="entry name" value="Elp3/MiaA/NifB-like_rSAM"/>
</dbReference>
<dbReference type="GO" id="GO:0046872">
    <property type="term" value="F:metal ion binding"/>
    <property type="evidence" value="ECO:0007669"/>
    <property type="project" value="UniProtKB-KW"/>
</dbReference>
<keyword evidence="3" id="KW-0479">Metal-binding</keyword>
<keyword evidence="2" id="KW-0949">S-adenosyl-L-methionine</keyword>
<gene>
    <name evidence="7" type="ORF">SAMN04487864_10155</name>
</gene>
<dbReference type="AlphaFoldDB" id="A0A1G6HN84"/>
<keyword evidence="8" id="KW-1185">Reference proteome</keyword>
<evidence type="ECO:0000313" key="7">
    <source>
        <dbReference type="EMBL" id="SDB94906.1"/>
    </source>
</evidence>
<dbReference type="SUPFAM" id="SSF102114">
    <property type="entry name" value="Radical SAM enzymes"/>
    <property type="match status" value="1"/>
</dbReference>
<name>A0A1G6HN84_9FIRM</name>
<dbReference type="SFLD" id="SFLDG01095">
    <property type="entry name" value="Uncharacterised_Radical_SAM_Su"/>
    <property type="match status" value="1"/>
</dbReference>
<evidence type="ECO:0000256" key="3">
    <source>
        <dbReference type="ARBA" id="ARBA00022723"/>
    </source>
</evidence>
<protein>
    <submittedName>
        <fullName evidence="7">Radical SAM superfamily protein</fullName>
    </submittedName>
</protein>
<feature type="domain" description="Radical SAM core" evidence="6">
    <location>
        <begin position="14"/>
        <end position="243"/>
    </location>
</feature>
<dbReference type="Gene3D" id="3.20.20.70">
    <property type="entry name" value="Aldolase class I"/>
    <property type="match status" value="1"/>
</dbReference>
<accession>A0A1G6HN84</accession>
<dbReference type="PANTHER" id="PTHR43409:SF4">
    <property type="entry name" value="RADICAL SAM SUPERFAMILY PROTEIN"/>
    <property type="match status" value="1"/>
</dbReference>
<dbReference type="InterPro" id="IPR007197">
    <property type="entry name" value="rSAM"/>
</dbReference>
<proteinExistence type="predicted"/>
<reference evidence="8" key="1">
    <citation type="submission" date="2016-10" db="EMBL/GenBank/DDBJ databases">
        <authorList>
            <person name="Varghese N."/>
            <person name="Submissions S."/>
        </authorList>
    </citation>
    <scope>NUCLEOTIDE SEQUENCE [LARGE SCALE GENOMIC DNA]</scope>
    <source>
        <strain evidence="8">DSM 11005</strain>
    </source>
</reference>
<dbReference type="SMART" id="SM00729">
    <property type="entry name" value="Elp3"/>
    <property type="match status" value="1"/>
</dbReference>
<dbReference type="PANTHER" id="PTHR43409">
    <property type="entry name" value="ANAEROBIC MAGNESIUM-PROTOPORPHYRIN IX MONOMETHYL ESTER CYCLASE-RELATED"/>
    <property type="match status" value="1"/>
</dbReference>
<comment type="cofactor">
    <cofactor evidence="1">
        <name>[4Fe-4S] cluster</name>
        <dbReference type="ChEBI" id="CHEBI:49883"/>
    </cofactor>
</comment>
<dbReference type="EMBL" id="FMYW01000001">
    <property type="protein sequence ID" value="SDB94906.1"/>
    <property type="molecule type" value="Genomic_DNA"/>
</dbReference>
<evidence type="ECO:0000256" key="1">
    <source>
        <dbReference type="ARBA" id="ARBA00001966"/>
    </source>
</evidence>
<organism evidence="7 8">
    <name type="scientific">Succiniclasticum ruminis</name>
    <dbReference type="NCBI Taxonomy" id="40841"/>
    <lineage>
        <taxon>Bacteria</taxon>
        <taxon>Bacillati</taxon>
        <taxon>Bacillota</taxon>
        <taxon>Negativicutes</taxon>
        <taxon>Acidaminococcales</taxon>
        <taxon>Acidaminococcaceae</taxon>
        <taxon>Succiniclasticum</taxon>
    </lineage>
</organism>
<dbReference type="GO" id="GO:0051536">
    <property type="term" value="F:iron-sulfur cluster binding"/>
    <property type="evidence" value="ECO:0007669"/>
    <property type="project" value="UniProtKB-KW"/>
</dbReference>
<dbReference type="Proteomes" id="UP000198943">
    <property type="component" value="Unassembled WGS sequence"/>
</dbReference>
<evidence type="ECO:0000256" key="2">
    <source>
        <dbReference type="ARBA" id="ARBA00022691"/>
    </source>
</evidence>
<dbReference type="InterPro" id="IPR051198">
    <property type="entry name" value="BchE-like"/>
</dbReference>
<keyword evidence="5" id="KW-0411">Iron-sulfur</keyword>